<evidence type="ECO:0000313" key="2">
    <source>
        <dbReference type="EMBL" id="KAL2917597.1"/>
    </source>
</evidence>
<dbReference type="CDD" id="cd00038">
    <property type="entry name" value="CAP_ED"/>
    <property type="match status" value="1"/>
</dbReference>
<feature type="domain" description="Cyclic nucleotide-binding" evidence="1">
    <location>
        <begin position="155"/>
        <end position="266"/>
    </location>
</feature>
<dbReference type="PANTHER" id="PTHR23011:SF28">
    <property type="entry name" value="CYCLIC NUCLEOTIDE-BINDING DOMAIN CONTAINING PROTEIN"/>
    <property type="match status" value="1"/>
</dbReference>
<dbReference type="InterPro" id="IPR014710">
    <property type="entry name" value="RmlC-like_jellyroll"/>
</dbReference>
<dbReference type="SMART" id="SM00100">
    <property type="entry name" value="cNMP"/>
    <property type="match status" value="1"/>
</dbReference>
<dbReference type="PANTHER" id="PTHR23011">
    <property type="entry name" value="CYCLIC NUCLEOTIDE-BINDING DOMAIN CONTAINING PROTEIN"/>
    <property type="match status" value="1"/>
</dbReference>
<name>A0ABR4NDJ8_9FUNG</name>
<evidence type="ECO:0000259" key="1">
    <source>
        <dbReference type="PROSITE" id="PS50042"/>
    </source>
</evidence>
<evidence type="ECO:0000313" key="3">
    <source>
        <dbReference type="Proteomes" id="UP001527925"/>
    </source>
</evidence>
<dbReference type="InterPro" id="IPR018490">
    <property type="entry name" value="cNMP-bd_dom_sf"/>
</dbReference>
<comment type="caution">
    <text evidence="2">The sequence shown here is derived from an EMBL/GenBank/DDBJ whole genome shotgun (WGS) entry which is preliminary data.</text>
</comment>
<keyword evidence="3" id="KW-1185">Reference proteome</keyword>
<organism evidence="2 3">
    <name type="scientific">Polyrhizophydium stewartii</name>
    <dbReference type="NCBI Taxonomy" id="2732419"/>
    <lineage>
        <taxon>Eukaryota</taxon>
        <taxon>Fungi</taxon>
        <taxon>Fungi incertae sedis</taxon>
        <taxon>Chytridiomycota</taxon>
        <taxon>Chytridiomycota incertae sedis</taxon>
        <taxon>Chytridiomycetes</taxon>
        <taxon>Rhizophydiales</taxon>
        <taxon>Rhizophydiales incertae sedis</taxon>
        <taxon>Polyrhizophydium</taxon>
    </lineage>
</organism>
<reference evidence="2 3" key="1">
    <citation type="submission" date="2023-09" db="EMBL/GenBank/DDBJ databases">
        <title>Pangenome analysis of Batrachochytrium dendrobatidis and related Chytrids.</title>
        <authorList>
            <person name="Yacoub M.N."/>
            <person name="Stajich J.E."/>
            <person name="James T.Y."/>
        </authorList>
    </citation>
    <scope>NUCLEOTIDE SEQUENCE [LARGE SCALE GENOMIC DNA]</scope>
    <source>
        <strain evidence="2 3">JEL0888</strain>
    </source>
</reference>
<sequence length="487" mass="55862">MGIAIVLNNSDALHRGMHAKIASSRRRSSVSMQMLSTGESNAFATSASADEISPPPKFRPSQAVRARLRHLWRVAAVGCMMAYRLIQLDRRLVPKLVTYSIETNIDSDALVMLIRNYVPKRDMSLSARVREYFASERTDAQTEKMAQLLSFRLHSFGSYSPHQQRQLCQMMQYEIHPQGRLVVKEGHRPYAVYFILSGQLDVFTVTDNIKYRLNICKTGDSFGDRSFKIENDGVRELCPRRTASVSTMLETELLQVNREDYIRILMISTKAQQQENINRLLSLPHFCDDRSIVERIVAHAKFHRFEPHQVIVSEGSVPLSMFWILSGTCRCDKMMRVVRRKTTKGKEIVKLFVASQAAQAETDDKTSYELMTLFEFQPGDFFPAMPPALTTMVQEDDSCRLKYVFQLSEQEETGKGSPSHYTVISSSQVDVMSISHHDFAMFASCKMVCQALDDIRFKITADEIVAAFEQRSRWKEFRKEQIQQSRK</sequence>
<dbReference type="EMBL" id="JADGIZ020000010">
    <property type="protein sequence ID" value="KAL2917597.1"/>
    <property type="molecule type" value="Genomic_DNA"/>
</dbReference>
<dbReference type="SUPFAM" id="SSF51206">
    <property type="entry name" value="cAMP-binding domain-like"/>
    <property type="match status" value="2"/>
</dbReference>
<dbReference type="Gene3D" id="2.60.120.10">
    <property type="entry name" value="Jelly Rolls"/>
    <property type="match status" value="2"/>
</dbReference>
<proteinExistence type="predicted"/>
<dbReference type="Pfam" id="PF00027">
    <property type="entry name" value="cNMP_binding"/>
    <property type="match status" value="1"/>
</dbReference>
<dbReference type="InterPro" id="IPR000595">
    <property type="entry name" value="cNMP-bd_dom"/>
</dbReference>
<dbReference type="PROSITE" id="PS50042">
    <property type="entry name" value="CNMP_BINDING_3"/>
    <property type="match status" value="1"/>
</dbReference>
<gene>
    <name evidence="2" type="ORF">HK105_202883</name>
</gene>
<dbReference type="Proteomes" id="UP001527925">
    <property type="component" value="Unassembled WGS sequence"/>
</dbReference>
<accession>A0ABR4NDJ8</accession>
<protein>
    <recommendedName>
        <fullName evidence="1">Cyclic nucleotide-binding domain-containing protein</fullName>
    </recommendedName>
</protein>